<protein>
    <submittedName>
        <fullName evidence="8">MFS multidrug transporter</fullName>
    </submittedName>
</protein>
<dbReference type="EMBL" id="CAVMBE010000002">
    <property type="protein sequence ID" value="CAK3783857.1"/>
    <property type="molecule type" value="Genomic_DNA"/>
</dbReference>
<dbReference type="Gene3D" id="3.40.50.1820">
    <property type="entry name" value="alpha/beta hydrolase"/>
    <property type="match status" value="1"/>
</dbReference>
<dbReference type="InterPro" id="IPR011701">
    <property type="entry name" value="MFS"/>
</dbReference>
<feature type="transmembrane region" description="Helical" evidence="6">
    <location>
        <begin position="172"/>
        <end position="191"/>
    </location>
</feature>
<comment type="subcellular location">
    <subcellularLocation>
        <location evidence="1">Membrane</location>
        <topology evidence="1">Multi-pass membrane protein</topology>
    </subcellularLocation>
</comment>
<dbReference type="Gene3D" id="1.20.1720.10">
    <property type="entry name" value="Multidrug resistance protein D"/>
    <property type="match status" value="1"/>
</dbReference>
<feature type="compositionally biased region" description="Basic and acidic residues" evidence="5">
    <location>
        <begin position="59"/>
        <end position="74"/>
    </location>
</feature>
<feature type="region of interest" description="Disordered" evidence="5">
    <location>
        <begin position="1"/>
        <end position="38"/>
    </location>
</feature>
<comment type="caution">
    <text evidence="8">The sequence shown here is derived from an EMBL/GenBank/DDBJ whole genome shotgun (WGS) entry which is preliminary data.</text>
</comment>
<feature type="transmembrane region" description="Helical" evidence="6">
    <location>
        <begin position="99"/>
        <end position="119"/>
    </location>
</feature>
<keyword evidence="4 6" id="KW-0472">Membrane</keyword>
<dbReference type="InterPro" id="IPR005645">
    <property type="entry name" value="FSH-like_dom"/>
</dbReference>
<evidence type="ECO:0000256" key="3">
    <source>
        <dbReference type="ARBA" id="ARBA00022989"/>
    </source>
</evidence>
<dbReference type="InterPro" id="IPR029058">
    <property type="entry name" value="AB_hydrolase_fold"/>
</dbReference>
<keyword evidence="2 6" id="KW-0812">Transmembrane</keyword>
<keyword evidence="9" id="KW-1185">Reference proteome</keyword>
<reference evidence="8" key="1">
    <citation type="submission" date="2023-11" db="EMBL/GenBank/DDBJ databases">
        <authorList>
            <person name="Alioto T."/>
            <person name="Alioto T."/>
            <person name="Gomez Garrido J."/>
        </authorList>
    </citation>
    <scope>NUCLEOTIDE SEQUENCE</scope>
</reference>
<dbReference type="Pfam" id="PF03959">
    <property type="entry name" value="FSH1"/>
    <property type="match status" value="1"/>
</dbReference>
<dbReference type="GO" id="GO:0005886">
    <property type="term" value="C:plasma membrane"/>
    <property type="evidence" value="ECO:0007669"/>
    <property type="project" value="TreeGrafter"/>
</dbReference>
<feature type="transmembrane region" description="Helical" evidence="6">
    <location>
        <begin position="301"/>
        <end position="322"/>
    </location>
</feature>
<dbReference type="Gene3D" id="1.20.1250.20">
    <property type="entry name" value="MFS general substrate transporter like domains"/>
    <property type="match status" value="1"/>
</dbReference>
<accession>A0AAI8W228</accession>
<dbReference type="InterPro" id="IPR036259">
    <property type="entry name" value="MFS_trans_sf"/>
</dbReference>
<dbReference type="InterPro" id="IPR020846">
    <property type="entry name" value="MFS_dom"/>
</dbReference>
<feature type="region of interest" description="Disordered" evidence="5">
    <location>
        <begin position="51"/>
        <end position="89"/>
    </location>
</feature>
<keyword evidence="3 6" id="KW-1133">Transmembrane helix</keyword>
<feature type="transmembrane region" description="Helical" evidence="6">
    <location>
        <begin position="442"/>
        <end position="463"/>
    </location>
</feature>
<dbReference type="PANTHER" id="PTHR23501">
    <property type="entry name" value="MAJOR FACILITATOR SUPERFAMILY"/>
    <property type="match status" value="1"/>
</dbReference>
<sequence length="865" mass="94790">MGLYDSWDHSKRGSIWTSSNHSSLAPSGLELGPGHEDNTIMQEISEVEAFHRSTGWNGRDVKAKDSDNHEKEDPSSYDSESPPPKQGIKRAQTRQALKLSGWRLALTLPSVLIALLLATMDSSIVSTALVTIGNDFDDFAQTIWIVLGYLLSYMTFTMLWSRFSDIFGRKPIFIISLLALLGFSAGCGRAQTLNELIVFRVLQGLGGSGIYSLGNIVLPEITPDKWYAHMVTAQGGIFTISNVLGPVLGGVISAQTTWRWLFYLNLPGCGILLPILLIAWKDTKLDETLKTRLHKALNFDFLGLVLLTAATCCAVVGIQLGGSYYAPWTSATVVGTLVGALTAFLVLLGWNHHRDVTFRKTEKGPLPLFPRRLMTLRLVSASFMMCTLCGFNLFLAIVTLPQRYQVLNGDSSLLAGIRLLPFLATSAIGSTLFGIISARRNWTFALSMVASSFLLLGSGLLSIKPTPGKIGVETYFFQIFYGLGTGGLLSSTAYISGLNSNYEDYALSSGIISQCRILGGCIGLTLTTVVLNETFSKYLAGVLQPNELQELRQSLDHSAQLSPEKQAAVANAYADAFVEQFRMATYCAAIVLLRSNSLPSWVRRDCSSDKNTITDNAASMGENSQVNETLTAKLRFELPKHWEYVFVDASTTCIPAPGIQELFGEGPFYCHGQTFDVECVGENVEYIKEVIEDEGPFDGVFAFSQGAALIGSLILHHSLENISEPEPFRFGVFFSGTLPFSKEIGTGRDETKGFGMCTADIALESAGLDPQAFNEIKEDMEEPSGPCWQFIPQETSLRIEIPTVHCFDPTDVDYMRVQHQQLAKLCRNATAIHHGDGHTLPRNKKSIKEIAPVINDMVDKCGLLQ</sequence>
<evidence type="ECO:0000256" key="6">
    <source>
        <dbReference type="SAM" id="Phobius"/>
    </source>
</evidence>
<feature type="domain" description="Major facilitator superfamily (MFS) profile" evidence="7">
    <location>
        <begin position="107"/>
        <end position="603"/>
    </location>
</feature>
<dbReference type="SUPFAM" id="SSF103473">
    <property type="entry name" value="MFS general substrate transporter"/>
    <property type="match status" value="1"/>
</dbReference>
<feature type="compositionally biased region" description="Basic and acidic residues" evidence="5">
    <location>
        <begin position="1"/>
        <end position="11"/>
    </location>
</feature>
<feature type="transmembrane region" description="Helical" evidence="6">
    <location>
        <begin position="328"/>
        <end position="350"/>
    </location>
</feature>
<evidence type="ECO:0000313" key="8">
    <source>
        <dbReference type="EMBL" id="CAK3783857.1"/>
    </source>
</evidence>
<feature type="transmembrane region" description="Helical" evidence="6">
    <location>
        <begin position="197"/>
        <end position="218"/>
    </location>
</feature>
<evidence type="ECO:0000256" key="4">
    <source>
        <dbReference type="ARBA" id="ARBA00023136"/>
    </source>
</evidence>
<evidence type="ECO:0000256" key="1">
    <source>
        <dbReference type="ARBA" id="ARBA00004141"/>
    </source>
</evidence>
<feature type="compositionally biased region" description="Polar residues" evidence="5">
    <location>
        <begin position="15"/>
        <end position="25"/>
    </location>
</feature>
<gene>
    <name evidence="8" type="ORF">LECACI_7A000606</name>
</gene>
<feature type="transmembrane region" description="Helical" evidence="6">
    <location>
        <begin position="412"/>
        <end position="435"/>
    </location>
</feature>
<evidence type="ECO:0000313" key="9">
    <source>
        <dbReference type="Proteomes" id="UP001296104"/>
    </source>
</evidence>
<feature type="transmembrane region" description="Helical" evidence="6">
    <location>
        <begin position="260"/>
        <end position="280"/>
    </location>
</feature>
<dbReference type="PROSITE" id="PS50850">
    <property type="entry name" value="MFS"/>
    <property type="match status" value="1"/>
</dbReference>
<dbReference type="AlphaFoldDB" id="A0AAI8W228"/>
<feature type="transmembrane region" description="Helical" evidence="6">
    <location>
        <begin position="475"/>
        <end position="495"/>
    </location>
</feature>
<evidence type="ECO:0000259" key="7">
    <source>
        <dbReference type="PROSITE" id="PS50850"/>
    </source>
</evidence>
<name>A0AAI8W228_9PEZI</name>
<proteinExistence type="predicted"/>
<evidence type="ECO:0000256" key="5">
    <source>
        <dbReference type="SAM" id="MobiDB-lite"/>
    </source>
</evidence>
<feature type="transmembrane region" description="Helical" evidence="6">
    <location>
        <begin position="230"/>
        <end position="254"/>
    </location>
</feature>
<feature type="transmembrane region" description="Helical" evidence="6">
    <location>
        <begin position="378"/>
        <end position="400"/>
    </location>
</feature>
<organism evidence="8 9">
    <name type="scientific">Lecanosticta acicola</name>
    <dbReference type="NCBI Taxonomy" id="111012"/>
    <lineage>
        <taxon>Eukaryota</taxon>
        <taxon>Fungi</taxon>
        <taxon>Dikarya</taxon>
        <taxon>Ascomycota</taxon>
        <taxon>Pezizomycotina</taxon>
        <taxon>Dothideomycetes</taxon>
        <taxon>Dothideomycetidae</taxon>
        <taxon>Mycosphaerellales</taxon>
        <taxon>Mycosphaerellaceae</taxon>
        <taxon>Lecanosticta</taxon>
    </lineage>
</organism>
<dbReference type="SUPFAM" id="SSF53474">
    <property type="entry name" value="alpha/beta-Hydrolases"/>
    <property type="match status" value="1"/>
</dbReference>
<dbReference type="Proteomes" id="UP001296104">
    <property type="component" value="Unassembled WGS sequence"/>
</dbReference>
<dbReference type="PANTHER" id="PTHR23501:SF43">
    <property type="entry name" value="MULTIDRUG TRANSPORTER, PUTATIVE (AFU_ORTHOLOGUE AFUA_6G03040)-RELATED"/>
    <property type="match status" value="1"/>
</dbReference>
<feature type="transmembrane region" description="Helical" evidence="6">
    <location>
        <begin position="139"/>
        <end position="160"/>
    </location>
</feature>
<evidence type="ECO:0000256" key="2">
    <source>
        <dbReference type="ARBA" id="ARBA00022692"/>
    </source>
</evidence>
<dbReference type="GO" id="GO:0022857">
    <property type="term" value="F:transmembrane transporter activity"/>
    <property type="evidence" value="ECO:0007669"/>
    <property type="project" value="InterPro"/>
</dbReference>
<dbReference type="Pfam" id="PF07690">
    <property type="entry name" value="MFS_1"/>
    <property type="match status" value="1"/>
</dbReference>